<dbReference type="EMBL" id="LRBP01000017">
    <property type="protein sequence ID" value="OII73121.1"/>
    <property type="molecule type" value="Genomic_DNA"/>
</dbReference>
<dbReference type="Proteomes" id="UP000186176">
    <property type="component" value="Unassembled WGS sequence"/>
</dbReference>
<dbReference type="Pfam" id="PF08320">
    <property type="entry name" value="PIG-X"/>
    <property type="match status" value="1"/>
</dbReference>
<accession>A0A1J4MFY9</accession>
<comment type="subcellular location">
    <subcellularLocation>
        <location evidence="1">Endoplasmic reticulum membrane</location>
        <topology evidence="1">Single-pass membrane protein</topology>
    </subcellularLocation>
</comment>
<evidence type="ECO:0000313" key="12">
    <source>
        <dbReference type="EMBL" id="OII73121.1"/>
    </source>
</evidence>
<comment type="similarity">
    <text evidence="3">Belongs to the PIGX family.</text>
</comment>
<keyword evidence="5 10" id="KW-0812">Transmembrane</keyword>
<evidence type="ECO:0000256" key="2">
    <source>
        <dbReference type="ARBA" id="ARBA00004687"/>
    </source>
</evidence>
<evidence type="ECO:0000313" key="13">
    <source>
        <dbReference type="Proteomes" id="UP000186176"/>
    </source>
</evidence>
<gene>
    <name evidence="12" type="ORF">cubi_02352</name>
</gene>
<evidence type="ECO:0000256" key="7">
    <source>
        <dbReference type="ARBA" id="ARBA00022989"/>
    </source>
</evidence>
<feature type="transmembrane region" description="Helical" evidence="10">
    <location>
        <begin position="408"/>
        <end position="428"/>
    </location>
</feature>
<keyword evidence="8 10" id="KW-0472">Membrane</keyword>
<keyword evidence="9" id="KW-0325">Glycoprotein</keyword>
<proteinExistence type="inferred from homology"/>
<evidence type="ECO:0000256" key="9">
    <source>
        <dbReference type="ARBA" id="ARBA00023180"/>
    </source>
</evidence>
<evidence type="ECO:0000256" key="10">
    <source>
        <dbReference type="SAM" id="Phobius"/>
    </source>
</evidence>
<sequence length="431" mass="49367">MKIINNFHYYIKLLLFCIALFSETDAYLGSFIKLKELSSKRYKVANETINVSANAFYSKVNEELNNCIDWYSVIFFSNNFGFSIVPSLPNGIFIFFSKKKTSKCDVNEKFKKHFLSIPKINMGFDTSVVNKFTKLYSEGEIIDGLNEVNKVIYLDILSKSNPFTPNHPEFFSLKGEELAFIYFPHLEVENKILKELLASLFELNSFNTSTLSLHRLSIMDHFSNRWETTITSIKIGESKEGDSCEYGNLEVVRRLSGSGFHWNLETEIIHFENTPVMIDSFNREIFLDIDEIFQRNERKVDGILIPLHPVHIERPSEESDSSLLLSIGKSSNIPIHARYQSACNGCNFKTLVIGFPSIIIYEEDLGDKYCLVPNFRFEITPNQNVKIGKSQKEIIINIPVGNSEDINYVFIATIFTIIITTVATGVSIKKY</sequence>
<protein>
    <submittedName>
        <fullName evidence="12">Uncharacterized protein</fullName>
    </submittedName>
</protein>
<dbReference type="UniPathway" id="UPA00196"/>
<evidence type="ECO:0000256" key="11">
    <source>
        <dbReference type="SAM" id="SignalP"/>
    </source>
</evidence>
<evidence type="ECO:0000256" key="3">
    <source>
        <dbReference type="ARBA" id="ARBA00010345"/>
    </source>
</evidence>
<dbReference type="GO" id="GO:0005789">
    <property type="term" value="C:endoplasmic reticulum membrane"/>
    <property type="evidence" value="ECO:0007669"/>
    <property type="project" value="UniProtKB-SubCell"/>
</dbReference>
<name>A0A1J4MFY9_9CRYT</name>
<keyword evidence="7 10" id="KW-1133">Transmembrane helix</keyword>
<dbReference type="VEuPathDB" id="CryptoDB:cubi_02352"/>
<evidence type="ECO:0000256" key="5">
    <source>
        <dbReference type="ARBA" id="ARBA00022692"/>
    </source>
</evidence>
<dbReference type="GO" id="GO:0006506">
    <property type="term" value="P:GPI anchor biosynthetic process"/>
    <property type="evidence" value="ECO:0007669"/>
    <property type="project" value="UniProtKB-UniPathway"/>
</dbReference>
<evidence type="ECO:0000256" key="6">
    <source>
        <dbReference type="ARBA" id="ARBA00022824"/>
    </source>
</evidence>
<feature type="signal peptide" evidence="11">
    <location>
        <begin position="1"/>
        <end position="26"/>
    </location>
</feature>
<keyword evidence="11" id="KW-0732">Signal</keyword>
<dbReference type="InterPro" id="IPR013233">
    <property type="entry name" value="PIG-X/PBN1"/>
</dbReference>
<evidence type="ECO:0000256" key="8">
    <source>
        <dbReference type="ARBA" id="ARBA00023136"/>
    </source>
</evidence>
<evidence type="ECO:0000256" key="1">
    <source>
        <dbReference type="ARBA" id="ARBA00004389"/>
    </source>
</evidence>
<evidence type="ECO:0000256" key="4">
    <source>
        <dbReference type="ARBA" id="ARBA00022502"/>
    </source>
</evidence>
<dbReference type="AlphaFoldDB" id="A0A1J4MFY9"/>
<dbReference type="RefSeq" id="XP_028874485.1">
    <property type="nucleotide sequence ID" value="XM_029019364.1"/>
</dbReference>
<feature type="chain" id="PRO_5012294863" evidence="11">
    <location>
        <begin position="27"/>
        <end position="431"/>
    </location>
</feature>
<dbReference type="GeneID" id="39979143"/>
<dbReference type="OrthoDB" id="340581at2759"/>
<keyword evidence="13" id="KW-1185">Reference proteome</keyword>
<comment type="pathway">
    <text evidence="2">Glycolipid biosynthesis; glycosylphosphatidylinositol-anchor biosynthesis.</text>
</comment>
<reference evidence="12 13" key="1">
    <citation type="submission" date="2016-10" db="EMBL/GenBank/DDBJ databases">
        <title>Reductive evolution of mitochondrial metabolism and differential evolution of invasion-related proteins in Cryptosporidium.</title>
        <authorList>
            <person name="Liu S."/>
            <person name="Roellig D.M."/>
            <person name="Guo Y."/>
            <person name="Li N."/>
            <person name="Frace M.A."/>
            <person name="Tang K."/>
            <person name="Zhang L."/>
            <person name="Feng Y."/>
            <person name="Xiao L."/>
        </authorList>
    </citation>
    <scope>NUCLEOTIDE SEQUENCE [LARGE SCALE GENOMIC DNA]</scope>
    <source>
        <strain evidence="12">39726</strain>
    </source>
</reference>
<organism evidence="12 13">
    <name type="scientific">Cryptosporidium ubiquitum</name>
    <dbReference type="NCBI Taxonomy" id="857276"/>
    <lineage>
        <taxon>Eukaryota</taxon>
        <taxon>Sar</taxon>
        <taxon>Alveolata</taxon>
        <taxon>Apicomplexa</taxon>
        <taxon>Conoidasida</taxon>
        <taxon>Coccidia</taxon>
        <taxon>Eucoccidiorida</taxon>
        <taxon>Eimeriorina</taxon>
        <taxon>Cryptosporidiidae</taxon>
        <taxon>Cryptosporidium</taxon>
    </lineage>
</organism>
<keyword evidence="6" id="KW-0256">Endoplasmic reticulum</keyword>
<keyword evidence="4" id="KW-0337">GPI-anchor biosynthesis</keyword>
<comment type="caution">
    <text evidence="12">The sequence shown here is derived from an EMBL/GenBank/DDBJ whole genome shotgun (WGS) entry which is preliminary data.</text>
</comment>